<comment type="caution">
    <text evidence="1">The sequence shown here is derived from an EMBL/GenBank/DDBJ whole genome shotgun (WGS) entry which is preliminary data.</text>
</comment>
<reference evidence="2" key="1">
    <citation type="submission" date="2016-03" db="EMBL/GenBank/DDBJ databases">
        <authorList>
            <person name="Johnson T.J."/>
            <person name="Youmans B."/>
            <person name="Case K."/>
            <person name="Noll S."/>
        </authorList>
    </citation>
    <scope>NUCLEOTIDE SEQUENCE [LARGE SCALE GENOMIC DNA]</scope>
    <source>
        <strain evidence="2">UMNLAv8</strain>
    </source>
</reference>
<evidence type="ECO:0000313" key="2">
    <source>
        <dbReference type="Proteomes" id="UP000078520"/>
    </source>
</evidence>
<dbReference type="InterPro" id="IPR024211">
    <property type="entry name" value="DUF3841"/>
</dbReference>
<organism evidence="1 2">
    <name type="scientific">Ligilactobacillus aviarius</name>
    <dbReference type="NCBI Taxonomy" id="1606"/>
    <lineage>
        <taxon>Bacteria</taxon>
        <taxon>Bacillati</taxon>
        <taxon>Bacillota</taxon>
        <taxon>Bacilli</taxon>
        <taxon>Lactobacillales</taxon>
        <taxon>Lactobacillaceae</taxon>
        <taxon>Ligilactobacillus</taxon>
    </lineage>
</organism>
<protein>
    <recommendedName>
        <fullName evidence="3">DUF3841 domain-containing protein</fullName>
    </recommendedName>
</protein>
<gene>
    <name evidence="1" type="ORF">A3O14_00550</name>
</gene>
<dbReference type="Proteomes" id="UP000078520">
    <property type="component" value="Unassembled WGS sequence"/>
</dbReference>
<sequence length="197" mass="24128">MIMWTNQPYCVYQQLKRDGIFNCDPHKSILLEEVNFQNAYQWMIDQMKSKVGDPPKNVKAPIWAWYRSKNYQHCRPDFRWAQDYEDEVCMEIDIPEEQVLLSEFEEWHFVLSNSYLAPATNYEEYQRLNNWFESLTTKKQQRVKEKSWQQIFDITIRRQDEWTMNGEIVQGCFWQLKIDQVRKVWRLKKGARVREIN</sequence>
<dbReference type="Pfam" id="PF12952">
    <property type="entry name" value="DUF3841"/>
    <property type="match status" value="1"/>
</dbReference>
<dbReference type="OrthoDB" id="286252at2"/>
<name>A0A179C7E4_9LACO</name>
<evidence type="ECO:0000313" key="1">
    <source>
        <dbReference type="EMBL" id="OAQ06805.1"/>
    </source>
</evidence>
<dbReference type="EMBL" id="LVKI01000048">
    <property type="protein sequence ID" value="OAQ06805.1"/>
    <property type="molecule type" value="Genomic_DNA"/>
</dbReference>
<accession>A0A179C7E4</accession>
<evidence type="ECO:0008006" key="3">
    <source>
        <dbReference type="Google" id="ProtNLM"/>
    </source>
</evidence>
<proteinExistence type="predicted"/>
<dbReference type="AlphaFoldDB" id="A0A179C7E4"/>